<evidence type="ECO:0000259" key="1">
    <source>
        <dbReference type="Pfam" id="PF03235"/>
    </source>
</evidence>
<dbReference type="Pfam" id="PF03235">
    <property type="entry name" value="GmrSD_N"/>
    <property type="match status" value="1"/>
</dbReference>
<dbReference type="PANTHER" id="PTHR39639">
    <property type="entry name" value="CHROMOSOME 16, WHOLE GENOME SHOTGUN SEQUENCE"/>
    <property type="match status" value="1"/>
</dbReference>
<dbReference type="AlphaFoldDB" id="Q07PC3"/>
<dbReference type="InterPro" id="IPR004919">
    <property type="entry name" value="GmrSD_N"/>
</dbReference>
<dbReference type="EMBL" id="CP000463">
    <property type="protein sequence ID" value="ABJ06211.1"/>
    <property type="molecule type" value="Genomic_DNA"/>
</dbReference>
<gene>
    <name evidence="2" type="ordered locus">RPE_2269</name>
</gene>
<dbReference type="HOGENOM" id="CLU_038557_2_0_5"/>
<feature type="domain" description="GmrSD restriction endonucleases N-terminal" evidence="1">
    <location>
        <begin position="31"/>
        <end position="201"/>
    </location>
</feature>
<sequence>MAFAGKEISMLKDEIDDAQRLVKTDAYQLSIGEIVNMYRDNELVINPDFQRLFRWEIGQKSKLIESLLLGIPLPSIFVFEKEDSTWELIDGLQRVSTLLEFMGELRDPITGQTKPPTSLIATKYLPSLENAVWNKSDQILETAIDDQKPLTSAQQLAVKRSRLSVEILKRPSKNATKYDLFQRLNAGGIAANAQELRNCIIIMVNGTYAKFMRELSDSDAFLRVLAASEDQIEKQRHMEYVSRFLVHTYLPYDGKLDVEDFIDDGIVALATANETMQAGATFRATFELLDQAYGSDALRRFQNGSPGGRVGLAAFEGIAVGIAKNISSIQSKKAPVDYVRQRILNFWQAPDVQNFFAAGLRGTIRIQRTVPFGTKWFAT</sequence>
<accession>Q07PC3</accession>
<dbReference type="KEGG" id="rpe:RPE_2269"/>
<reference evidence="2" key="1">
    <citation type="submission" date="2006-09" db="EMBL/GenBank/DDBJ databases">
        <title>Complete sequence of Rhodopseudomonas palustris BisA53.</title>
        <authorList>
            <consortium name="US DOE Joint Genome Institute"/>
            <person name="Copeland A."/>
            <person name="Lucas S."/>
            <person name="Lapidus A."/>
            <person name="Barry K."/>
            <person name="Detter J.C."/>
            <person name="Glavina del Rio T."/>
            <person name="Hammon N."/>
            <person name="Israni S."/>
            <person name="Dalin E."/>
            <person name="Tice H."/>
            <person name="Pitluck S."/>
            <person name="Chain P."/>
            <person name="Malfatti S."/>
            <person name="Shin M."/>
            <person name="Vergez L."/>
            <person name="Schmutz J."/>
            <person name="Larimer F."/>
            <person name="Land M."/>
            <person name="Hauser L."/>
            <person name="Pelletier D.A."/>
            <person name="Kyrpides N."/>
            <person name="Kim E."/>
            <person name="Harwood C.S."/>
            <person name="Oda Y."/>
            <person name="Richardson P."/>
        </authorList>
    </citation>
    <scope>NUCLEOTIDE SEQUENCE [LARGE SCALE GENOMIC DNA]</scope>
    <source>
        <strain evidence="2">BisA53</strain>
    </source>
</reference>
<name>Q07PC3_RHOP5</name>
<protein>
    <recommendedName>
        <fullName evidence="1">GmrSD restriction endonucleases N-terminal domain-containing protein</fullName>
    </recommendedName>
</protein>
<dbReference type="STRING" id="316055.RPE_2269"/>
<dbReference type="PANTHER" id="PTHR39639:SF1">
    <property type="entry name" value="DUF262 DOMAIN-CONTAINING PROTEIN"/>
    <property type="match status" value="1"/>
</dbReference>
<dbReference type="eggNOG" id="COG1479">
    <property type="taxonomic scope" value="Bacteria"/>
</dbReference>
<organism evidence="2">
    <name type="scientific">Rhodopseudomonas palustris (strain BisA53)</name>
    <dbReference type="NCBI Taxonomy" id="316055"/>
    <lineage>
        <taxon>Bacteria</taxon>
        <taxon>Pseudomonadati</taxon>
        <taxon>Pseudomonadota</taxon>
        <taxon>Alphaproteobacteria</taxon>
        <taxon>Hyphomicrobiales</taxon>
        <taxon>Nitrobacteraceae</taxon>
        <taxon>Rhodopseudomonas</taxon>
    </lineage>
</organism>
<proteinExistence type="predicted"/>
<evidence type="ECO:0000313" key="2">
    <source>
        <dbReference type="EMBL" id="ABJ06211.1"/>
    </source>
</evidence>